<dbReference type="Gene3D" id="1.10.443.10">
    <property type="entry name" value="Intergrase catalytic core"/>
    <property type="match status" value="1"/>
</dbReference>
<name>R6WMH7_9FIRM</name>
<evidence type="ECO:0000256" key="3">
    <source>
        <dbReference type="ARBA" id="ARBA00023172"/>
    </source>
</evidence>
<dbReference type="SUPFAM" id="SSF56349">
    <property type="entry name" value="DNA breaking-rejoining enzymes"/>
    <property type="match status" value="1"/>
</dbReference>
<dbReference type="InterPro" id="IPR050090">
    <property type="entry name" value="Tyrosine_recombinase_XerCD"/>
</dbReference>
<feature type="domain" description="Tyr recombinase" evidence="4">
    <location>
        <begin position="73"/>
        <end position="272"/>
    </location>
</feature>
<dbReference type="EMBL" id="CBGL010000044">
    <property type="protein sequence ID" value="CDD10630.1"/>
    <property type="molecule type" value="Genomic_DNA"/>
</dbReference>
<dbReference type="PANTHER" id="PTHR30349">
    <property type="entry name" value="PHAGE INTEGRASE-RELATED"/>
    <property type="match status" value="1"/>
</dbReference>
<dbReference type="InterPro" id="IPR002104">
    <property type="entry name" value="Integrase_catalytic"/>
</dbReference>
<reference evidence="5" key="1">
    <citation type="submission" date="2012-11" db="EMBL/GenBank/DDBJ databases">
        <title>Dependencies among metagenomic species, viruses, plasmids and units of genetic variation.</title>
        <authorList>
            <person name="Nielsen H.B."/>
            <person name="Almeida M."/>
            <person name="Juncker A.S."/>
            <person name="Rasmussen S."/>
            <person name="Li J."/>
            <person name="Sunagawa S."/>
            <person name="Plichta D."/>
            <person name="Gautier L."/>
            <person name="Le Chatelier E."/>
            <person name="Peletier E."/>
            <person name="Bonde I."/>
            <person name="Nielsen T."/>
            <person name="Manichanh C."/>
            <person name="Arumugam M."/>
            <person name="Batto J."/>
            <person name="Santos M.B.Q.D."/>
            <person name="Blom N."/>
            <person name="Borruel N."/>
            <person name="Burgdorf K.S."/>
            <person name="Boumezbeur F."/>
            <person name="Casellas F."/>
            <person name="Dore J."/>
            <person name="Guarner F."/>
            <person name="Hansen T."/>
            <person name="Hildebrand F."/>
            <person name="Kaas R.S."/>
            <person name="Kennedy S."/>
            <person name="Kristiansen K."/>
            <person name="Kultima J.R."/>
            <person name="Leonard P."/>
            <person name="Levenez F."/>
            <person name="Lund O."/>
            <person name="Moumen B."/>
            <person name="Le Paslier D."/>
            <person name="Pons N."/>
            <person name="Pedersen O."/>
            <person name="Prifti E."/>
            <person name="Qin J."/>
            <person name="Raes J."/>
            <person name="Tap J."/>
            <person name="Tims S."/>
            <person name="Ussery D.W."/>
            <person name="Yamada T."/>
            <person name="MetaHit consortium"/>
            <person name="Renault P."/>
            <person name="Sicheritz-Ponten T."/>
            <person name="Bork P."/>
            <person name="Wang J."/>
            <person name="Brunak S."/>
            <person name="Ehrlich S.D."/>
        </authorList>
    </citation>
    <scope>NUCLEOTIDE SEQUENCE [LARGE SCALE GENOMIC DNA]</scope>
</reference>
<sequence>MPYFENLTIDAITIETLISWQNIMLRHTSPYSGTYLYTTNNILKSMFNFAEKYCNLTTNPAKLLDTIGKARNNHIDYWTQDEFKRFILALSDKEANKTAGIKRHIDDLPLIVAFNTLFYSGLRLGELLALTPEDLDFINNTLKINKSLVRIGKKNIIQSPKTQTSIRVVPMPSKIMSMLSQYVNKLDGISRNDQIFLMLNKHNMWRALRSGAKLAGIKTIRLHDLRHSNASLLYELNVPIKEISERLGHSSVKITLDVYTHIYQNKQNETVQKLNDII</sequence>
<dbReference type="CDD" id="cd01189">
    <property type="entry name" value="INT_ICEBs1_C_like"/>
    <property type="match status" value="1"/>
</dbReference>
<dbReference type="Pfam" id="PF00589">
    <property type="entry name" value="Phage_integrase"/>
    <property type="match status" value="1"/>
</dbReference>
<dbReference type="PROSITE" id="PS51898">
    <property type="entry name" value="TYR_RECOMBINASE"/>
    <property type="match status" value="1"/>
</dbReference>
<dbReference type="AlphaFoldDB" id="R6WMH7"/>
<proteinExistence type="inferred from homology"/>
<organism evidence="5">
    <name type="scientific">Phascolarctobacterium succinatutens CAG:287</name>
    <dbReference type="NCBI Taxonomy" id="1263101"/>
    <lineage>
        <taxon>Bacteria</taxon>
        <taxon>Bacillati</taxon>
        <taxon>Bacillota</taxon>
        <taxon>Negativicutes</taxon>
        <taxon>Acidaminococcales</taxon>
        <taxon>Acidaminococcaceae</taxon>
        <taxon>Phascolarctobacterium</taxon>
    </lineage>
</organism>
<dbReference type="InterPro" id="IPR010998">
    <property type="entry name" value="Integrase_recombinase_N"/>
</dbReference>
<evidence type="ECO:0000256" key="2">
    <source>
        <dbReference type="ARBA" id="ARBA00023125"/>
    </source>
</evidence>
<evidence type="ECO:0000259" key="4">
    <source>
        <dbReference type="PROSITE" id="PS51898"/>
    </source>
</evidence>
<dbReference type="PANTHER" id="PTHR30349:SF64">
    <property type="entry name" value="PROPHAGE INTEGRASE INTD-RELATED"/>
    <property type="match status" value="1"/>
</dbReference>
<dbReference type="GO" id="GO:0006310">
    <property type="term" value="P:DNA recombination"/>
    <property type="evidence" value="ECO:0007669"/>
    <property type="project" value="UniProtKB-KW"/>
</dbReference>
<keyword evidence="3" id="KW-0233">DNA recombination</keyword>
<keyword evidence="2" id="KW-0238">DNA-binding</keyword>
<dbReference type="HOGENOM" id="CLU_027562_17_0_9"/>
<evidence type="ECO:0000256" key="1">
    <source>
        <dbReference type="ARBA" id="ARBA00008857"/>
    </source>
</evidence>
<dbReference type="InterPro" id="IPR013762">
    <property type="entry name" value="Integrase-like_cat_sf"/>
</dbReference>
<protein>
    <submittedName>
        <fullName evidence="5">Phage integrase family protein</fullName>
    </submittedName>
</protein>
<accession>R6WMH7</accession>
<dbReference type="Proteomes" id="UP000014937">
    <property type="component" value="Unassembled WGS sequence"/>
</dbReference>
<gene>
    <name evidence="5" type="ORF">BN587_02080</name>
</gene>
<comment type="caution">
    <text evidence="5">The sequence shown here is derived from an EMBL/GenBank/DDBJ whole genome shotgun (WGS) entry which is preliminary data.</text>
</comment>
<comment type="similarity">
    <text evidence="1">Belongs to the 'phage' integrase family.</text>
</comment>
<dbReference type="Gene3D" id="1.10.150.130">
    <property type="match status" value="1"/>
</dbReference>
<dbReference type="GO" id="GO:0015074">
    <property type="term" value="P:DNA integration"/>
    <property type="evidence" value="ECO:0007669"/>
    <property type="project" value="InterPro"/>
</dbReference>
<evidence type="ECO:0000313" key="5">
    <source>
        <dbReference type="EMBL" id="CDD10630.1"/>
    </source>
</evidence>
<dbReference type="GO" id="GO:0003677">
    <property type="term" value="F:DNA binding"/>
    <property type="evidence" value="ECO:0007669"/>
    <property type="project" value="UniProtKB-KW"/>
</dbReference>
<dbReference type="InterPro" id="IPR011010">
    <property type="entry name" value="DNA_brk_join_enz"/>
</dbReference>